<reference evidence="2 3" key="1">
    <citation type="submission" date="2018-12" db="EMBL/GenBank/DDBJ databases">
        <title>Bacillus yapensis draft genome sequence.</title>
        <authorList>
            <person name="Yu L."/>
            <person name="Xu X."/>
            <person name="Tang X."/>
        </authorList>
    </citation>
    <scope>NUCLEOTIDE SEQUENCE [LARGE SCALE GENOMIC DNA]</scope>
    <source>
        <strain evidence="2 3">XXST-01</strain>
    </source>
</reference>
<dbReference type="SUPFAM" id="SSF53335">
    <property type="entry name" value="S-adenosyl-L-methionine-dependent methyltransferases"/>
    <property type="match status" value="1"/>
</dbReference>
<dbReference type="PANTHER" id="PTHR43179:SF7">
    <property type="entry name" value="RHAMNOSYLTRANSFERASE WBBL"/>
    <property type="match status" value="1"/>
</dbReference>
<feature type="domain" description="Glycosyltransferase 2-like" evidence="1">
    <location>
        <begin position="4"/>
        <end position="171"/>
    </location>
</feature>
<dbReference type="Pfam" id="PF00535">
    <property type="entry name" value="Glycos_transf_2"/>
    <property type="match status" value="1"/>
</dbReference>
<dbReference type="SUPFAM" id="SSF53448">
    <property type="entry name" value="Nucleotide-diphospho-sugar transferases"/>
    <property type="match status" value="1"/>
</dbReference>
<evidence type="ECO:0000259" key="1">
    <source>
        <dbReference type="Pfam" id="PF00535"/>
    </source>
</evidence>
<gene>
    <name evidence="2" type="ORF">EKG37_02085</name>
</gene>
<dbReference type="Gene3D" id="3.90.550.10">
    <property type="entry name" value="Spore Coat Polysaccharide Biosynthesis Protein SpsA, Chain A"/>
    <property type="match status" value="1"/>
</dbReference>
<dbReference type="AlphaFoldDB" id="A0A431WL79"/>
<organism evidence="2 3">
    <name type="scientific">Bacillus yapensis</name>
    <dbReference type="NCBI Taxonomy" id="2492960"/>
    <lineage>
        <taxon>Bacteria</taxon>
        <taxon>Bacillati</taxon>
        <taxon>Bacillota</taxon>
        <taxon>Bacilli</taxon>
        <taxon>Bacillales</taxon>
        <taxon>Bacillaceae</taxon>
        <taxon>Bacillus</taxon>
    </lineage>
</organism>
<proteinExistence type="predicted"/>
<evidence type="ECO:0000313" key="2">
    <source>
        <dbReference type="EMBL" id="RTR36368.1"/>
    </source>
</evidence>
<name>A0A431WL79_9BACI</name>
<protein>
    <submittedName>
        <fullName evidence="2">Glycosyltransferase</fullName>
    </submittedName>
</protein>
<accession>A0A431WL79</accession>
<evidence type="ECO:0000313" key="3">
    <source>
        <dbReference type="Proteomes" id="UP000271374"/>
    </source>
</evidence>
<dbReference type="Pfam" id="PF13181">
    <property type="entry name" value="TPR_8"/>
    <property type="match status" value="1"/>
</dbReference>
<dbReference type="CDD" id="cd04186">
    <property type="entry name" value="GT_2_like_c"/>
    <property type="match status" value="1"/>
</dbReference>
<comment type="caution">
    <text evidence="2">The sequence shown here is derived from an EMBL/GenBank/DDBJ whole genome shotgun (WGS) entry which is preliminary data.</text>
</comment>
<dbReference type="EMBL" id="RXNT01000001">
    <property type="protein sequence ID" value="RTR36368.1"/>
    <property type="molecule type" value="Genomic_DNA"/>
</dbReference>
<dbReference type="SMART" id="SM00028">
    <property type="entry name" value="TPR"/>
    <property type="match status" value="3"/>
</dbReference>
<dbReference type="SUPFAM" id="SSF48452">
    <property type="entry name" value="TPR-like"/>
    <property type="match status" value="1"/>
</dbReference>
<dbReference type="InterPro" id="IPR029044">
    <property type="entry name" value="Nucleotide-diphossugar_trans"/>
</dbReference>
<dbReference type="Gene3D" id="3.40.50.150">
    <property type="entry name" value="Vaccinia Virus protein VP39"/>
    <property type="match status" value="1"/>
</dbReference>
<dbReference type="InterPro" id="IPR029063">
    <property type="entry name" value="SAM-dependent_MTases_sf"/>
</dbReference>
<sequence>MLTSIIIPTFNKLNYTIECIDSIRKYTQPGTYEIVIVDNGSTDGTRQWLANQEDIRTLLNANNEGFPKACNQGIEYANGENILLLNNDTVVTKGWLDNLLKALYSNEKIGAVGTVTNSAAYYTSIPVNYRTIEEMHNFASNYNNSDPLLWEERLKLIGYCMLIKKNVVNEIGLLDERFTPGNFEDDDYSLRIRERGYKLLLCKDTFIHHYGSVSWRDNTWGYDQLLSENEKKFMDKWGTNSYSYIMHNELINEIDFHTEMSIRVLHFGCDAGGTLLKIRDKYRNVSLTGVEENARAASEAGHFTEIFNMSYEDALEALNGREFDVILITNWNNIKDLNGFLWKVRSLLHTEGLILASVLNATNVNVLAKLIKGENPYLINKMMSFLDIDNLFIHQSKLRTNIRSITGFLSEEESQLINLFCTLSNTEIKSHYEASRYLITAKKYNEKILENVVNIYHQNDVESNLKELKQHDEEVIIEHIVNALEKPIQFLQALAIMNYSFNYHESVVPYLSKAYELDPTNSDTLYNLGTILYSYQEKDLAKKYLELLKKEDKDEVVGNILTEIYEIEQQRIRSLIYLLRRIEFEIELEESKQELANYISRSVYSEEEIMTAIITNTINKEKMLNTVATISYENNIMDSIFPYLNKAYELNSKNDDTLFNLGYMLVQLGDSASALSYFEKISNKDQEVQELIQKLKDEVYE</sequence>
<dbReference type="InterPro" id="IPR001173">
    <property type="entry name" value="Glyco_trans_2-like"/>
</dbReference>
<dbReference type="GO" id="GO:0016740">
    <property type="term" value="F:transferase activity"/>
    <property type="evidence" value="ECO:0007669"/>
    <property type="project" value="UniProtKB-KW"/>
</dbReference>
<dbReference type="Gene3D" id="1.25.40.10">
    <property type="entry name" value="Tetratricopeptide repeat domain"/>
    <property type="match status" value="2"/>
</dbReference>
<dbReference type="InterPro" id="IPR011990">
    <property type="entry name" value="TPR-like_helical_dom_sf"/>
</dbReference>
<dbReference type="OrthoDB" id="8936324at2"/>
<dbReference type="InterPro" id="IPR019734">
    <property type="entry name" value="TPR_rpt"/>
</dbReference>
<dbReference type="RefSeq" id="WP_126405648.1">
    <property type="nucleotide sequence ID" value="NZ_RXNT01000001.1"/>
</dbReference>
<keyword evidence="2" id="KW-0808">Transferase</keyword>
<dbReference type="PANTHER" id="PTHR43179">
    <property type="entry name" value="RHAMNOSYLTRANSFERASE WBBL"/>
    <property type="match status" value="1"/>
</dbReference>
<keyword evidence="3" id="KW-1185">Reference proteome</keyword>
<dbReference type="Proteomes" id="UP000271374">
    <property type="component" value="Unassembled WGS sequence"/>
</dbReference>